<evidence type="ECO:0000313" key="2">
    <source>
        <dbReference type="Proteomes" id="UP001150603"/>
    </source>
</evidence>
<proteinExistence type="predicted"/>
<organism evidence="1 2">
    <name type="scientific">Linderina macrospora</name>
    <dbReference type="NCBI Taxonomy" id="4868"/>
    <lineage>
        <taxon>Eukaryota</taxon>
        <taxon>Fungi</taxon>
        <taxon>Fungi incertae sedis</taxon>
        <taxon>Zoopagomycota</taxon>
        <taxon>Kickxellomycotina</taxon>
        <taxon>Kickxellomycetes</taxon>
        <taxon>Kickxellales</taxon>
        <taxon>Kickxellaceae</taxon>
        <taxon>Linderina</taxon>
    </lineage>
</organism>
<reference evidence="1" key="1">
    <citation type="submission" date="2022-07" db="EMBL/GenBank/DDBJ databases">
        <title>Phylogenomic reconstructions and comparative analyses of Kickxellomycotina fungi.</title>
        <authorList>
            <person name="Reynolds N.K."/>
            <person name="Stajich J.E."/>
            <person name="Barry K."/>
            <person name="Grigoriev I.V."/>
            <person name="Crous P."/>
            <person name="Smith M.E."/>
        </authorList>
    </citation>
    <scope>NUCLEOTIDE SEQUENCE</scope>
    <source>
        <strain evidence="1">NRRL 5244</strain>
    </source>
</reference>
<evidence type="ECO:0000313" key="1">
    <source>
        <dbReference type="EMBL" id="KAJ1950514.1"/>
    </source>
</evidence>
<gene>
    <name evidence="1" type="ORF">FBU59_000642</name>
</gene>
<name>A0ACC1JG32_9FUNG</name>
<dbReference type="Proteomes" id="UP001150603">
    <property type="component" value="Unassembled WGS sequence"/>
</dbReference>
<protein>
    <submittedName>
        <fullName evidence="1">Uncharacterized protein</fullName>
    </submittedName>
</protein>
<feature type="non-terminal residue" evidence="1">
    <location>
        <position position="249"/>
    </location>
</feature>
<comment type="caution">
    <text evidence="1">The sequence shown here is derived from an EMBL/GenBank/DDBJ whole genome shotgun (WGS) entry which is preliminary data.</text>
</comment>
<dbReference type="EMBL" id="JANBPW010000189">
    <property type="protein sequence ID" value="KAJ1950514.1"/>
    <property type="molecule type" value="Genomic_DNA"/>
</dbReference>
<accession>A0ACC1JG32</accession>
<keyword evidence="2" id="KW-1185">Reference proteome</keyword>
<sequence>MQALRRVLFNPARITTRAARLAPLTASRFSSTLEVPQHLFLASEFESPNKEVVETTIGDLDPTTPAANVRSEFWRLYVSSMSRLTGSLVHKPKKSTLHWMLVNAESKEELDTALELAKVWRMRMMPITQATAQVWINACIRLNYPELAMTMLLDQWTFRQLPISYGLAKLIRFLGKQAKETGDEAKLDDAFKVFALYPYYDLKYDADAYGALVEACCEVNSEEAWRRALVVAEETLATQSPQITVEALK</sequence>